<keyword evidence="1" id="KW-0808">Transferase</keyword>
<keyword evidence="2" id="KW-1185">Reference proteome</keyword>
<dbReference type="AlphaFoldDB" id="A0A347UJL7"/>
<organism evidence="1 2">
    <name type="scientific">Profundibacter amoris</name>
    <dbReference type="NCBI Taxonomy" id="2171755"/>
    <lineage>
        <taxon>Bacteria</taxon>
        <taxon>Pseudomonadati</taxon>
        <taxon>Pseudomonadota</taxon>
        <taxon>Alphaproteobacteria</taxon>
        <taxon>Rhodobacterales</taxon>
        <taxon>Paracoccaceae</taxon>
        <taxon>Profundibacter</taxon>
    </lineage>
</organism>
<dbReference type="Pfam" id="PF13692">
    <property type="entry name" value="Glyco_trans_1_4"/>
    <property type="match status" value="1"/>
</dbReference>
<evidence type="ECO:0000313" key="1">
    <source>
        <dbReference type="EMBL" id="AXX99045.1"/>
    </source>
</evidence>
<dbReference type="SUPFAM" id="SSF53756">
    <property type="entry name" value="UDP-Glycosyltransferase/glycogen phosphorylase"/>
    <property type="match status" value="1"/>
</dbReference>
<evidence type="ECO:0000313" key="2">
    <source>
        <dbReference type="Proteomes" id="UP000261704"/>
    </source>
</evidence>
<dbReference type="Gene3D" id="3.40.50.2000">
    <property type="entry name" value="Glycogen Phosphorylase B"/>
    <property type="match status" value="2"/>
</dbReference>
<dbReference type="KEGG" id="pamo:BAR1_14565"/>
<dbReference type="PANTHER" id="PTHR45947:SF3">
    <property type="entry name" value="SULFOQUINOVOSYL TRANSFERASE SQD2"/>
    <property type="match status" value="1"/>
</dbReference>
<name>A0A347UJL7_9RHOB</name>
<dbReference type="Proteomes" id="UP000261704">
    <property type="component" value="Chromosome"/>
</dbReference>
<dbReference type="CDD" id="cd03801">
    <property type="entry name" value="GT4_PimA-like"/>
    <property type="match status" value="1"/>
</dbReference>
<proteinExistence type="predicted"/>
<dbReference type="PANTHER" id="PTHR45947">
    <property type="entry name" value="SULFOQUINOVOSYL TRANSFERASE SQD2"/>
    <property type="match status" value="1"/>
</dbReference>
<reference evidence="1 2" key="1">
    <citation type="submission" date="2018-09" db="EMBL/GenBank/DDBJ databases">
        <title>Profundibacter amoris BAR1 gen. nov., sp. nov., a new member of the Roseobacter clade isolated at Lokis Castle Vent Field on the Arctic Mid-Oceanic Ridge.</title>
        <authorList>
            <person name="Le Moine Bauer S."/>
            <person name="Sjoeberg A.G."/>
            <person name="L'Haridon S."/>
            <person name="Stokke R."/>
            <person name="Roalkvam I."/>
            <person name="Steen I.H."/>
            <person name="Dahle H."/>
        </authorList>
    </citation>
    <scope>NUCLEOTIDE SEQUENCE [LARGE SCALE GENOMIC DNA]</scope>
    <source>
        <strain evidence="1 2">BAR1</strain>
    </source>
</reference>
<accession>A0A347UJL7</accession>
<dbReference type="InterPro" id="IPR050194">
    <property type="entry name" value="Glycosyltransferase_grp1"/>
</dbReference>
<sequence length="350" mass="38550">MGTIAFYAPMKPPTHATPSGDRQMARALMAALGDRAELVCELRLYDGKGDGAVQAELEQQARDEAKRLIAKGGWRVWVTYHNYYKAPDIIGPIVARALNIPYILIEATRSAKRLTGPWSRFAALAETATDHADLVFYFTERDRVALEQMRPKGQRLVKLHPFLPRTDLPAPAPLTGQTILTVAMLRGGDKLDSFRIIANTLPLLKTPDWHLQITGDGPARAEIQTLFAPLAPRITFLGQLDRGGLDQAYRDADAFLWPGVNEAFGMVYLEAQAAGLPVVAQNRDGVRDVVLADGLMPIDHGPIALAQALDRLLGSPAERQMRGRKSRAFVAENHLLNTASETLWQHINAL</sequence>
<dbReference type="EMBL" id="CP032125">
    <property type="protein sequence ID" value="AXX99045.1"/>
    <property type="molecule type" value="Genomic_DNA"/>
</dbReference>
<protein>
    <submittedName>
        <fullName evidence="1">Glycosyltransferase</fullName>
    </submittedName>
</protein>
<dbReference type="GO" id="GO:0016757">
    <property type="term" value="F:glycosyltransferase activity"/>
    <property type="evidence" value="ECO:0007669"/>
    <property type="project" value="TreeGrafter"/>
</dbReference>
<dbReference type="OrthoDB" id="5443996at2"/>
<gene>
    <name evidence="1" type="ORF">BAR1_14565</name>
</gene>